<feature type="transmembrane region" description="Helical" evidence="1">
    <location>
        <begin position="55"/>
        <end position="75"/>
    </location>
</feature>
<evidence type="ECO:0000256" key="1">
    <source>
        <dbReference type="SAM" id="Phobius"/>
    </source>
</evidence>
<proteinExistence type="predicted"/>
<feature type="chain" id="PRO_5039070348" description="MYXO-CTERM domain-containing protein" evidence="2">
    <location>
        <begin position="31"/>
        <end position="86"/>
    </location>
</feature>
<keyword evidence="1" id="KW-1133">Transmembrane helix</keyword>
<name>A0A6L6X3V5_9ACTN</name>
<keyword evidence="2" id="KW-0732">Signal</keyword>
<protein>
    <recommendedName>
        <fullName evidence="5">MYXO-CTERM domain-containing protein</fullName>
    </recommendedName>
</protein>
<keyword evidence="1" id="KW-0812">Transmembrane</keyword>
<keyword evidence="4" id="KW-1185">Reference proteome</keyword>
<evidence type="ECO:0000256" key="2">
    <source>
        <dbReference type="SAM" id="SignalP"/>
    </source>
</evidence>
<reference evidence="3 4" key="1">
    <citation type="submission" date="2019-11" db="EMBL/GenBank/DDBJ databases">
        <title>Streptomyces typhae sp. nov., a novel endophytic actinomycete isolated from the root of cattail pollen (Typha angustifolia L.).</title>
        <authorList>
            <person name="Peng C."/>
        </authorList>
    </citation>
    <scope>NUCLEOTIDE SEQUENCE [LARGE SCALE GENOMIC DNA]</scope>
    <source>
        <strain evidence="4">p1417</strain>
    </source>
</reference>
<organism evidence="3 4">
    <name type="scientific">Streptomyces typhae</name>
    <dbReference type="NCBI Taxonomy" id="2681492"/>
    <lineage>
        <taxon>Bacteria</taxon>
        <taxon>Bacillati</taxon>
        <taxon>Actinomycetota</taxon>
        <taxon>Actinomycetes</taxon>
        <taxon>Kitasatosporales</taxon>
        <taxon>Streptomycetaceae</taxon>
        <taxon>Streptomyces</taxon>
    </lineage>
</organism>
<dbReference type="RefSeq" id="WP_157167810.1">
    <property type="nucleotide sequence ID" value="NZ_WPNZ01000016.1"/>
</dbReference>
<accession>A0A6L6X3V5</accession>
<dbReference type="EMBL" id="WPNZ01000016">
    <property type="protein sequence ID" value="MVO88387.1"/>
    <property type="molecule type" value="Genomic_DNA"/>
</dbReference>
<evidence type="ECO:0008006" key="5">
    <source>
        <dbReference type="Google" id="ProtNLM"/>
    </source>
</evidence>
<evidence type="ECO:0000313" key="4">
    <source>
        <dbReference type="Proteomes" id="UP000483802"/>
    </source>
</evidence>
<feature type="signal peptide" evidence="2">
    <location>
        <begin position="1"/>
        <end position="30"/>
    </location>
</feature>
<gene>
    <name evidence="3" type="ORF">GPA10_27395</name>
</gene>
<evidence type="ECO:0000313" key="3">
    <source>
        <dbReference type="EMBL" id="MVO88387.1"/>
    </source>
</evidence>
<dbReference type="AlphaFoldDB" id="A0A6L6X3V5"/>
<comment type="caution">
    <text evidence="3">The sequence shown here is derived from an EMBL/GenBank/DDBJ whole genome shotgun (WGS) entry which is preliminary data.</text>
</comment>
<sequence length="86" mass="8968">MFTARNPRWWLRAAGAAGVCALTAALVAGAPRYHAPAEHDEPRAAAAPDAGADPWLDAVALTVAVAVSTAVLLLLRRRAPGRRTDS</sequence>
<dbReference type="Proteomes" id="UP000483802">
    <property type="component" value="Unassembled WGS sequence"/>
</dbReference>
<keyword evidence="1" id="KW-0472">Membrane</keyword>